<dbReference type="EMBL" id="MHLN01000005">
    <property type="protein sequence ID" value="OGZ12425.1"/>
    <property type="molecule type" value="Genomic_DNA"/>
</dbReference>
<protein>
    <submittedName>
        <fullName evidence="2">Uncharacterized protein</fullName>
    </submittedName>
</protein>
<dbReference type="Gene3D" id="3.30.2310.20">
    <property type="entry name" value="RelE-like"/>
    <property type="match status" value="1"/>
</dbReference>
<keyword evidence="1" id="KW-1277">Toxin-antitoxin system</keyword>
<dbReference type="Proteomes" id="UP000178099">
    <property type="component" value="Unassembled WGS sequence"/>
</dbReference>
<dbReference type="NCBIfam" id="TIGR02385">
    <property type="entry name" value="RelE_StbE"/>
    <property type="match status" value="1"/>
</dbReference>
<comment type="caution">
    <text evidence="2">The sequence shown here is derived from an EMBL/GenBank/DDBJ whole genome shotgun (WGS) entry which is preliminary data.</text>
</comment>
<evidence type="ECO:0000313" key="3">
    <source>
        <dbReference type="Proteomes" id="UP000178099"/>
    </source>
</evidence>
<evidence type="ECO:0000256" key="1">
    <source>
        <dbReference type="ARBA" id="ARBA00022649"/>
    </source>
</evidence>
<dbReference type="SUPFAM" id="SSF143011">
    <property type="entry name" value="RelE-like"/>
    <property type="match status" value="1"/>
</dbReference>
<evidence type="ECO:0000313" key="2">
    <source>
        <dbReference type="EMBL" id="OGZ12425.1"/>
    </source>
</evidence>
<accession>A0A1G2DFL1</accession>
<gene>
    <name evidence="2" type="ORF">A3D67_00680</name>
</gene>
<dbReference type="AlphaFoldDB" id="A0A1G2DFL1"/>
<organism evidence="2 3">
    <name type="scientific">Candidatus Lloydbacteria bacterium RIFCSPHIGHO2_02_FULL_51_22</name>
    <dbReference type="NCBI Taxonomy" id="1798663"/>
    <lineage>
        <taxon>Bacteria</taxon>
        <taxon>Candidatus Lloydiibacteriota</taxon>
    </lineage>
</organism>
<sequence length="71" mass="8368">MPPQKKVQCEKRLILFIDEPFHPILSNHRLRGKLKDLYSINVAGDMRALYRIIDAETIEFVLLDTHSNLYE</sequence>
<name>A0A1G2DFL1_9BACT</name>
<proteinExistence type="predicted"/>
<dbReference type="InterPro" id="IPR007712">
    <property type="entry name" value="RelE/ParE_toxin"/>
</dbReference>
<dbReference type="InterPro" id="IPR035093">
    <property type="entry name" value="RelE/ParE_toxin_dom_sf"/>
</dbReference>
<reference evidence="2 3" key="1">
    <citation type="journal article" date="2016" name="Nat. Commun.">
        <title>Thousands of microbial genomes shed light on interconnected biogeochemical processes in an aquifer system.</title>
        <authorList>
            <person name="Anantharaman K."/>
            <person name="Brown C.T."/>
            <person name="Hug L.A."/>
            <person name="Sharon I."/>
            <person name="Castelle C.J."/>
            <person name="Probst A.J."/>
            <person name="Thomas B.C."/>
            <person name="Singh A."/>
            <person name="Wilkins M.J."/>
            <person name="Karaoz U."/>
            <person name="Brodie E.L."/>
            <person name="Williams K.H."/>
            <person name="Hubbard S.S."/>
            <person name="Banfield J.F."/>
        </authorList>
    </citation>
    <scope>NUCLEOTIDE SEQUENCE [LARGE SCALE GENOMIC DNA]</scope>
</reference>